<dbReference type="InterPro" id="IPR053716">
    <property type="entry name" value="Flag_assembly_chemotaxis_eff"/>
</dbReference>
<protein>
    <recommendedName>
        <fullName evidence="3">Flagellar FliJ protein</fullName>
    </recommendedName>
</protein>
<evidence type="ECO:0000256" key="11">
    <source>
        <dbReference type="SAM" id="Coils"/>
    </source>
</evidence>
<evidence type="ECO:0000256" key="9">
    <source>
        <dbReference type="ARBA" id="ARBA00023136"/>
    </source>
</evidence>
<dbReference type="GO" id="GO:0071973">
    <property type="term" value="P:bacterial-type flagellum-dependent cell motility"/>
    <property type="evidence" value="ECO:0007669"/>
    <property type="project" value="InterPro"/>
</dbReference>
<evidence type="ECO:0000256" key="2">
    <source>
        <dbReference type="ARBA" id="ARBA00010004"/>
    </source>
</evidence>
<keyword evidence="12" id="KW-0282">Flagellum</keyword>
<keyword evidence="9" id="KW-0472">Membrane</keyword>
<dbReference type="GO" id="GO:0005886">
    <property type="term" value="C:plasma membrane"/>
    <property type="evidence" value="ECO:0007669"/>
    <property type="project" value="UniProtKB-SubCell"/>
</dbReference>
<keyword evidence="12" id="KW-0969">Cilium</keyword>
<feature type="coiled-coil region" evidence="11">
    <location>
        <begin position="29"/>
        <end position="56"/>
    </location>
</feature>
<dbReference type="OrthoDB" id="2968361at2"/>
<evidence type="ECO:0000256" key="5">
    <source>
        <dbReference type="ARBA" id="ARBA00022475"/>
    </source>
</evidence>
<evidence type="ECO:0000313" key="13">
    <source>
        <dbReference type="Proteomes" id="UP000287756"/>
    </source>
</evidence>
<evidence type="ECO:0000256" key="1">
    <source>
        <dbReference type="ARBA" id="ARBA00004413"/>
    </source>
</evidence>
<dbReference type="Gene3D" id="1.10.287.1700">
    <property type="match status" value="1"/>
</dbReference>
<gene>
    <name evidence="12" type="primary">fliJ</name>
    <name evidence="12" type="ORF">HLI_01675</name>
</gene>
<keyword evidence="5" id="KW-1003">Cell membrane</keyword>
<evidence type="ECO:0000256" key="3">
    <source>
        <dbReference type="ARBA" id="ARBA00020392"/>
    </source>
</evidence>
<dbReference type="Pfam" id="PF02050">
    <property type="entry name" value="FliJ"/>
    <property type="match status" value="1"/>
</dbReference>
<evidence type="ECO:0000256" key="7">
    <source>
        <dbReference type="ARBA" id="ARBA00022795"/>
    </source>
</evidence>
<dbReference type="GO" id="GO:0044781">
    <property type="term" value="P:bacterial-type flagellum organization"/>
    <property type="evidence" value="ECO:0007669"/>
    <property type="project" value="UniProtKB-KW"/>
</dbReference>
<evidence type="ECO:0000256" key="4">
    <source>
        <dbReference type="ARBA" id="ARBA00022448"/>
    </source>
</evidence>
<dbReference type="GO" id="GO:0009288">
    <property type="term" value="C:bacterial-type flagellum"/>
    <property type="evidence" value="ECO:0007669"/>
    <property type="project" value="InterPro"/>
</dbReference>
<evidence type="ECO:0000256" key="10">
    <source>
        <dbReference type="ARBA" id="ARBA00023225"/>
    </source>
</evidence>
<evidence type="ECO:0000256" key="6">
    <source>
        <dbReference type="ARBA" id="ARBA00022500"/>
    </source>
</evidence>
<dbReference type="GO" id="GO:0006935">
    <property type="term" value="P:chemotaxis"/>
    <property type="evidence" value="ECO:0007669"/>
    <property type="project" value="UniProtKB-KW"/>
</dbReference>
<keyword evidence="12" id="KW-0966">Cell projection</keyword>
<evidence type="ECO:0000313" key="12">
    <source>
        <dbReference type="EMBL" id="QAS50997.1"/>
    </source>
</evidence>
<dbReference type="NCBIfam" id="TIGR02473">
    <property type="entry name" value="flagell_FliJ"/>
    <property type="match status" value="1"/>
</dbReference>
<dbReference type="KEGG" id="hli:HLI_01675"/>
<sequence length="149" mass="17962">MADIQTFEKIKDIRDKEKREKQLFHQEAVDIFERKAEQLYDALKKKETAVHEFNRKLSEKTVQAGSFIQHQNYIARLEKKIDSLQPAVQQARVKMQQSQSKLTEAHVEVKKYETLIENKYLKYQNWVKSEENKHMDELSMQQYLNFQNR</sequence>
<dbReference type="AlphaFoldDB" id="A0A410M8F4"/>
<keyword evidence="4" id="KW-0813">Transport</keyword>
<keyword evidence="6" id="KW-0145">Chemotaxis</keyword>
<proteinExistence type="inferred from homology"/>
<keyword evidence="11" id="KW-0175">Coiled coil</keyword>
<keyword evidence="8" id="KW-0653">Protein transport</keyword>
<dbReference type="GO" id="GO:0015031">
    <property type="term" value="P:protein transport"/>
    <property type="evidence" value="ECO:0007669"/>
    <property type="project" value="UniProtKB-KW"/>
</dbReference>
<keyword evidence="7" id="KW-1005">Bacterial flagellum biogenesis</keyword>
<dbReference type="EMBL" id="CP026118">
    <property type="protein sequence ID" value="QAS50997.1"/>
    <property type="molecule type" value="Genomic_DNA"/>
</dbReference>
<reference evidence="12 13" key="1">
    <citation type="submission" date="2018-01" db="EMBL/GenBank/DDBJ databases">
        <title>The whole genome sequencing and assembly of Halobacillus litoralis ERB031 strain.</title>
        <authorList>
            <person name="Lee S.-J."/>
            <person name="Park M.-K."/>
            <person name="Kim J.-Y."/>
            <person name="Lee Y.-J."/>
            <person name="Yi H."/>
            <person name="Bahn Y.-S."/>
            <person name="Kim J.F."/>
            <person name="Lee D.-W."/>
        </authorList>
    </citation>
    <scope>NUCLEOTIDE SEQUENCE [LARGE SCALE GENOMIC DNA]</scope>
    <source>
        <strain evidence="12 13">ERB 031</strain>
    </source>
</reference>
<organism evidence="12 13">
    <name type="scientific">Halobacillus litoralis</name>
    <dbReference type="NCBI Taxonomy" id="45668"/>
    <lineage>
        <taxon>Bacteria</taxon>
        <taxon>Bacillati</taxon>
        <taxon>Bacillota</taxon>
        <taxon>Bacilli</taxon>
        <taxon>Bacillales</taxon>
        <taxon>Bacillaceae</taxon>
        <taxon>Halobacillus</taxon>
    </lineage>
</organism>
<comment type="subcellular location">
    <subcellularLocation>
        <location evidence="1">Cell membrane</location>
        <topology evidence="1">Peripheral membrane protein</topology>
        <orientation evidence="1">Cytoplasmic side</orientation>
    </subcellularLocation>
</comment>
<dbReference type="InterPro" id="IPR012823">
    <property type="entry name" value="Flagell_FliJ"/>
</dbReference>
<dbReference type="Proteomes" id="UP000287756">
    <property type="component" value="Chromosome"/>
</dbReference>
<comment type="similarity">
    <text evidence="2">Belongs to the FliJ family.</text>
</comment>
<accession>A0A410M8F4</accession>
<name>A0A410M8F4_9BACI</name>
<dbReference type="RefSeq" id="WP_128522761.1">
    <property type="nucleotide sequence ID" value="NZ_CP026118.1"/>
</dbReference>
<evidence type="ECO:0000256" key="8">
    <source>
        <dbReference type="ARBA" id="ARBA00022927"/>
    </source>
</evidence>
<keyword evidence="10" id="KW-1006">Bacterial flagellum protein export</keyword>